<dbReference type="GO" id="GO:0005524">
    <property type="term" value="F:ATP binding"/>
    <property type="evidence" value="ECO:0007669"/>
    <property type="project" value="InterPro"/>
</dbReference>
<organism evidence="2 3">
    <name type="scientific">Nodularia spumigena CENA596</name>
    <dbReference type="NCBI Taxonomy" id="1819295"/>
    <lineage>
        <taxon>Bacteria</taxon>
        <taxon>Bacillati</taxon>
        <taxon>Cyanobacteriota</taxon>
        <taxon>Cyanophyceae</taxon>
        <taxon>Nostocales</taxon>
        <taxon>Nodulariaceae</taxon>
        <taxon>Nodularia</taxon>
    </lineage>
</organism>
<evidence type="ECO:0000259" key="1">
    <source>
        <dbReference type="Pfam" id="PF04851"/>
    </source>
</evidence>
<dbReference type="Proteomes" id="UP000076555">
    <property type="component" value="Unassembled WGS sequence"/>
</dbReference>
<dbReference type="RefSeq" id="WP_063872010.1">
    <property type="nucleotide sequence ID" value="NZ_CAWMRI010000072.1"/>
</dbReference>
<comment type="caution">
    <text evidence="2">The sequence shown here is derived from an EMBL/GenBank/DDBJ whole genome shotgun (WGS) entry which is preliminary data.</text>
</comment>
<proteinExistence type="predicted"/>
<evidence type="ECO:0000313" key="2">
    <source>
        <dbReference type="EMBL" id="KZL50639.1"/>
    </source>
</evidence>
<dbReference type="PANTHER" id="PTHR47396:SF1">
    <property type="entry name" value="ATP-DEPENDENT HELICASE IRC3-RELATED"/>
    <property type="match status" value="1"/>
</dbReference>
<dbReference type="SUPFAM" id="SSF52540">
    <property type="entry name" value="P-loop containing nucleoside triphosphate hydrolases"/>
    <property type="match status" value="2"/>
</dbReference>
<gene>
    <name evidence="2" type="ORF">A2T98_06210</name>
</gene>
<dbReference type="InterPro" id="IPR050742">
    <property type="entry name" value="Helicase_Restrict-Modif_Enz"/>
</dbReference>
<protein>
    <submittedName>
        <fullName evidence="2">Type III restriction endonuclease subunit R</fullName>
    </submittedName>
</protein>
<reference evidence="2 3" key="1">
    <citation type="submission" date="2016-04" db="EMBL/GenBank/DDBJ databases">
        <title>Draft Genome Assembly of the Bloom-forming Cyanobacterium Nodularia spumigena Strain CENA596 in Shrimp Production Ponds.</title>
        <authorList>
            <person name="Popin R.V."/>
            <person name="Rigonato J."/>
            <person name="Abreu V.A."/>
            <person name="Andreote A.P."/>
            <person name="Silveira S.B."/>
            <person name="Odebrecht C."/>
            <person name="Fiore M.F."/>
        </authorList>
    </citation>
    <scope>NUCLEOTIDE SEQUENCE [LARGE SCALE GENOMIC DNA]</scope>
    <source>
        <strain evidence="2 3">CENA596</strain>
    </source>
</reference>
<dbReference type="PANTHER" id="PTHR47396">
    <property type="entry name" value="TYPE I RESTRICTION ENZYME ECOKI R PROTEIN"/>
    <property type="match status" value="1"/>
</dbReference>
<dbReference type="EMBL" id="LWAJ01000072">
    <property type="protein sequence ID" value="KZL50639.1"/>
    <property type="molecule type" value="Genomic_DNA"/>
</dbReference>
<dbReference type="GO" id="GO:0016787">
    <property type="term" value="F:hydrolase activity"/>
    <property type="evidence" value="ECO:0007669"/>
    <property type="project" value="InterPro"/>
</dbReference>
<name>A0A166K6F2_NODSP</name>
<sequence length="915" mass="104848">MNQIVNNIANRLSLRPPQRQSLEILDRICELLPINEQSDIETSLAKINQEFSTVTNFEREFPSLCFALATGVGKTRLMGAFISYLNLAYDIKNFFVLAPNLTIYNKLINDFTPNTPKYVFTGISEFAIQSPVIITGDNYETNARTILDPQIPCKINIFNISKINSEVRGGKSPKIKRLSEYIGESYFEYLVHLKDLVMLMDESHRYRASAGIRVINELKPLMGLELTATPSVETSKKPVYFKNVIYEYSLGKAITDGFVKDPAVVTRKDFNPASLSPGAIEEIKLKDGIYLHENIKAELKNYALQTGKPIVKPFMLVIARDTNHASQLLELIKSDEFAEGFYKDKVIQVDSSKTGAQEDEMVERLLKVEHPDEPTEIVIHVNMLKEGWDVTNLYTIVPLRAANSQILIKQSIGRGLRLPYGRRTGIKIVDRLNIVAHDKFQEIVEEAKRPESEIRLEQIILTPEELEEKTNTVVSQSKLAQHLGIITEQTIDQNREENINLPDTESQDVQTSIFASPIEQKIANLTYQEIQKLENQPEKVPTTSYLSTPKVQAIVREAVAREYQPEQLEIEGVTTPPNIEAIVAKTTNLVIQQTIDIPKILVIPKGEVKSGFRSFALDLTGLNYPIPSKEELYIQSLSTDDSRYLEIKTTNLEESQLEKYIVSNLVNFDDICYDENADFLYDLAGQVISHFFTYLSEEDTQKVLYSYQREIANFVHNQMKKHFWEDTVDYEVKISKGFTTLKESAYTTKAKNHLDYRISPPDKNNMSKYLFTGFSKCLYTEQKFQSEAERVLSIILERDAIKWFKPARGQFQIYYKWEGDYLEYQPDFVAETAEIIYMLEPKNRNEIDHPQVVAKKNVAVQWCKYASEYMLKHNGKPWVYVLIPHDAIAQNMTLTGLGDRFKSNGYAFDRDRSPK</sequence>
<dbReference type="AlphaFoldDB" id="A0A166K6F2"/>
<dbReference type="OrthoDB" id="9802848at2"/>
<dbReference type="InterPro" id="IPR006935">
    <property type="entry name" value="Helicase/UvrB_N"/>
</dbReference>
<dbReference type="Pfam" id="PF04851">
    <property type="entry name" value="ResIII"/>
    <property type="match status" value="1"/>
</dbReference>
<accession>A0A166K6F2</accession>
<dbReference type="GO" id="GO:0005829">
    <property type="term" value="C:cytosol"/>
    <property type="evidence" value="ECO:0007669"/>
    <property type="project" value="TreeGrafter"/>
</dbReference>
<keyword evidence="2" id="KW-0378">Hydrolase</keyword>
<evidence type="ECO:0000313" key="3">
    <source>
        <dbReference type="Proteomes" id="UP000076555"/>
    </source>
</evidence>
<feature type="domain" description="Helicase/UvrB N-terminal" evidence="1">
    <location>
        <begin position="52"/>
        <end position="231"/>
    </location>
</feature>
<keyword evidence="2" id="KW-0255">Endonuclease</keyword>
<dbReference type="Gene3D" id="3.40.50.300">
    <property type="entry name" value="P-loop containing nucleotide triphosphate hydrolases"/>
    <property type="match status" value="2"/>
</dbReference>
<keyword evidence="2" id="KW-0540">Nuclease</keyword>
<dbReference type="REBASE" id="159134">
    <property type="entry name" value="Nsp596ORF6205P"/>
</dbReference>
<dbReference type="InterPro" id="IPR027417">
    <property type="entry name" value="P-loop_NTPase"/>
</dbReference>
<dbReference type="GO" id="GO:0003677">
    <property type="term" value="F:DNA binding"/>
    <property type="evidence" value="ECO:0007669"/>
    <property type="project" value="InterPro"/>
</dbReference>
<dbReference type="GO" id="GO:0004519">
    <property type="term" value="F:endonuclease activity"/>
    <property type="evidence" value="ECO:0007669"/>
    <property type="project" value="UniProtKB-KW"/>
</dbReference>